<evidence type="ECO:0000313" key="2">
    <source>
        <dbReference type="EMBL" id="BFP46453.1"/>
    </source>
</evidence>
<name>A0AB33JUF7_9ACTN</name>
<proteinExistence type="predicted"/>
<sequence>MVALSAAPIGAVASPARPNPPKHDPGDTFLMRHVGAPLTRFFLREHYADLARMEDVLRAATALDRNPPAATAPPARTWPTACSPP</sequence>
<organism evidence="2">
    <name type="scientific">Kitasatospora sp. CMC57</name>
    <dbReference type="NCBI Taxonomy" id="3231513"/>
    <lineage>
        <taxon>Bacteria</taxon>
        <taxon>Bacillati</taxon>
        <taxon>Actinomycetota</taxon>
        <taxon>Actinomycetes</taxon>
        <taxon>Kitasatosporales</taxon>
        <taxon>Streptomycetaceae</taxon>
        <taxon>Kitasatospora</taxon>
    </lineage>
</organism>
<accession>A0AB33JUF7</accession>
<reference evidence="2" key="1">
    <citation type="submission" date="2024-07" db="EMBL/GenBank/DDBJ databases">
        <title>Complete genome sequences of cellulolytic bacteria, Kitasatospora sp. CMC57 and Streptomyces sp. CMC78, isolated from Japanese agricultural soil.</title>
        <authorList>
            <person name="Hashimoto T."/>
            <person name="Ito M."/>
            <person name="Iwamoto M."/>
            <person name="Fukahori D."/>
            <person name="Shoda T."/>
            <person name="Sakoda M."/>
            <person name="Morohoshi T."/>
            <person name="Mitsuboshi M."/>
            <person name="Nishizawa T."/>
        </authorList>
    </citation>
    <scope>NUCLEOTIDE SEQUENCE</scope>
    <source>
        <strain evidence="2">CMC57</strain>
    </source>
</reference>
<dbReference type="EMBL" id="AP035881">
    <property type="protein sequence ID" value="BFP46453.1"/>
    <property type="molecule type" value="Genomic_DNA"/>
</dbReference>
<feature type="region of interest" description="Disordered" evidence="1">
    <location>
        <begin position="65"/>
        <end position="85"/>
    </location>
</feature>
<dbReference type="AlphaFoldDB" id="A0AB33JUF7"/>
<evidence type="ECO:0000256" key="1">
    <source>
        <dbReference type="SAM" id="MobiDB-lite"/>
    </source>
</evidence>
<feature type="region of interest" description="Disordered" evidence="1">
    <location>
        <begin position="1"/>
        <end position="30"/>
    </location>
</feature>
<gene>
    <name evidence="2" type="ORF">KCMC57_28210</name>
</gene>
<protein>
    <submittedName>
        <fullName evidence="2">Uncharacterized protein</fullName>
    </submittedName>
</protein>
<feature type="compositionally biased region" description="Low complexity" evidence="1">
    <location>
        <begin position="67"/>
        <end position="85"/>
    </location>
</feature>